<dbReference type="PANTHER" id="PTHR46128:SF329">
    <property type="entry name" value="MITOCHONDRIAL GROUP I INTRON SPLICING FACTOR DMR1"/>
    <property type="match status" value="1"/>
</dbReference>
<name>R7YQ35_CONA1</name>
<dbReference type="STRING" id="1168221.R7YQ35"/>
<accession>R7YQ35</accession>
<dbReference type="InterPro" id="IPR011990">
    <property type="entry name" value="TPR-like_helical_dom_sf"/>
</dbReference>
<dbReference type="AlphaFoldDB" id="R7YQ35"/>
<organism evidence="2 3">
    <name type="scientific">Coniosporium apollinis (strain CBS 100218)</name>
    <name type="common">Rock-inhabiting black yeast</name>
    <dbReference type="NCBI Taxonomy" id="1168221"/>
    <lineage>
        <taxon>Eukaryota</taxon>
        <taxon>Fungi</taxon>
        <taxon>Dikarya</taxon>
        <taxon>Ascomycota</taxon>
        <taxon>Pezizomycotina</taxon>
        <taxon>Dothideomycetes</taxon>
        <taxon>Dothideomycetes incertae sedis</taxon>
        <taxon>Coniosporium</taxon>
    </lineage>
</organism>
<evidence type="ECO:0000313" key="2">
    <source>
        <dbReference type="EMBL" id="EON63771.1"/>
    </source>
</evidence>
<proteinExistence type="inferred from homology"/>
<comment type="similarity">
    <text evidence="1">Belongs to the PPR family. P subfamily.</text>
</comment>
<protein>
    <recommendedName>
        <fullName evidence="4">Complex I intermediate-associated protein 84, mitochondrial</fullName>
    </recommendedName>
</protein>
<dbReference type="Proteomes" id="UP000016924">
    <property type="component" value="Unassembled WGS sequence"/>
</dbReference>
<dbReference type="OrthoDB" id="185373at2759"/>
<dbReference type="InterPro" id="IPR050872">
    <property type="entry name" value="PPR_P_subfamily"/>
</dbReference>
<reference evidence="3" key="1">
    <citation type="submission" date="2012-06" db="EMBL/GenBank/DDBJ databases">
        <title>The genome sequence of Coniosporium apollinis CBS 100218.</title>
        <authorList>
            <consortium name="The Broad Institute Genome Sequencing Platform"/>
            <person name="Cuomo C."/>
            <person name="Gorbushina A."/>
            <person name="Noack S."/>
            <person name="Walker B."/>
            <person name="Young S.K."/>
            <person name="Zeng Q."/>
            <person name="Gargeya S."/>
            <person name="Fitzgerald M."/>
            <person name="Haas B."/>
            <person name="Abouelleil A."/>
            <person name="Alvarado L."/>
            <person name="Arachchi H.M."/>
            <person name="Berlin A.M."/>
            <person name="Chapman S.B."/>
            <person name="Goldberg J."/>
            <person name="Griggs A."/>
            <person name="Gujja S."/>
            <person name="Hansen M."/>
            <person name="Howarth C."/>
            <person name="Imamovic A."/>
            <person name="Larimer J."/>
            <person name="McCowan C."/>
            <person name="Montmayeur A."/>
            <person name="Murphy C."/>
            <person name="Neiman D."/>
            <person name="Pearson M."/>
            <person name="Priest M."/>
            <person name="Roberts A."/>
            <person name="Saif S."/>
            <person name="Shea T."/>
            <person name="Sisk P."/>
            <person name="Sykes S."/>
            <person name="Wortman J."/>
            <person name="Nusbaum C."/>
            <person name="Birren B."/>
        </authorList>
    </citation>
    <scope>NUCLEOTIDE SEQUENCE [LARGE SCALE GENOMIC DNA]</scope>
    <source>
        <strain evidence="3">CBS 100218</strain>
    </source>
</reference>
<sequence length="813" mass="92214">MLSTSASASTSAMPSHLTRHVFRQLLSNKPIISRACACRAPRTTLAFQNVYCRQQRRTIFGFLRKPERKVKLEADLDPGLGKMLELGKMAQLKTRPPPGEDLAKAWVDFFRAKARSKEPLEDMQSSYALWTFTHLQKNPGSGGEPWLDLEDLRVARDALILAPTTRSGTHAQLAKALHQEILARKAADPSEPADSVDCDLPPLIATLCNAGEALEARGIVNKVWQEGNATRQPLTLWRYVVQGFAKEGNEQELLATLEMMQRHKVPFGRKLRGAVTIFFAERGDLARTKYWFNYPVTNQPTGPELSADHDVYSSVLRCALQNNDLEWGQSIIRSIADKNPPKKLWDAFFIWAAGTGKGVEEIDRMMRVMVKANPDGTDLETKRPDVETINKLVEFAMSRNDPYFAERIILLGQQWDIRPDAKTYILQINYRLSIGDVDGAKAAYAKLQAEEVLNNEDIPAINRLVQSMCAARRYSVDDIMAVVQDLNARRTRFEPDTVSALCLLHLERDELHDVIDLLQTHTFHFSMTQRAAIRNVFVNFCLNRANSTGRVWDTYMIFHQIFDETDRTIRTQIMAEFFRRRRPDMAVHVFNHMRQHIRPDTRADISTYVAALEGIAQASGGNGQDADIESLELVHNQMKLDSDIEPNTQLYNALMLAYTACEQPQRALEFWEDIVGSREGPSYNSILIALWACEKAPFGDRPAKSIWTRLRKMEIEITPQLLAAYVGSLAGNHLLDEVKAEVGRMKEMVGVEPDAFTLGTIFNATTGYSKQEEVEQWIREAYPSIWEELEKTGVKTSQETGLRRFNIDRPLMP</sequence>
<dbReference type="GeneID" id="19900310"/>
<dbReference type="eggNOG" id="ENOG502S2J3">
    <property type="taxonomic scope" value="Eukaryota"/>
</dbReference>
<evidence type="ECO:0000313" key="3">
    <source>
        <dbReference type="Proteomes" id="UP000016924"/>
    </source>
</evidence>
<keyword evidence="3" id="KW-1185">Reference proteome</keyword>
<dbReference type="PANTHER" id="PTHR46128">
    <property type="entry name" value="MITOCHONDRIAL GROUP I INTRON SPLICING FACTOR CCM1"/>
    <property type="match status" value="1"/>
</dbReference>
<evidence type="ECO:0008006" key="4">
    <source>
        <dbReference type="Google" id="ProtNLM"/>
    </source>
</evidence>
<dbReference type="EMBL" id="JH767565">
    <property type="protein sequence ID" value="EON63771.1"/>
    <property type="molecule type" value="Genomic_DNA"/>
</dbReference>
<dbReference type="RefSeq" id="XP_007779088.1">
    <property type="nucleotide sequence ID" value="XM_007780898.1"/>
</dbReference>
<evidence type="ECO:0000256" key="1">
    <source>
        <dbReference type="ARBA" id="ARBA00007626"/>
    </source>
</evidence>
<dbReference type="Gene3D" id="1.25.40.10">
    <property type="entry name" value="Tetratricopeptide repeat domain"/>
    <property type="match status" value="2"/>
</dbReference>
<dbReference type="HOGENOM" id="CLU_019319_0_0_1"/>
<gene>
    <name evidence="2" type="ORF">W97_02999</name>
</gene>
<dbReference type="OMA" id="CLVFGHM"/>